<proteinExistence type="predicted"/>
<dbReference type="EMBL" id="JAAWVT010000009">
    <property type="protein sequence ID" value="NKG22222.1"/>
    <property type="molecule type" value="Genomic_DNA"/>
</dbReference>
<evidence type="ECO:0008006" key="3">
    <source>
        <dbReference type="Google" id="ProtNLM"/>
    </source>
</evidence>
<keyword evidence="2" id="KW-1185">Reference proteome</keyword>
<evidence type="ECO:0000313" key="2">
    <source>
        <dbReference type="Proteomes" id="UP000746595"/>
    </source>
</evidence>
<organism evidence="1 2">
    <name type="scientific">Paeniglutamicibacter terrestris</name>
    <dbReference type="NCBI Taxonomy" id="2723403"/>
    <lineage>
        <taxon>Bacteria</taxon>
        <taxon>Bacillati</taxon>
        <taxon>Actinomycetota</taxon>
        <taxon>Actinomycetes</taxon>
        <taxon>Micrococcales</taxon>
        <taxon>Micrococcaceae</taxon>
        <taxon>Paeniglutamicibacter</taxon>
    </lineage>
</organism>
<comment type="caution">
    <text evidence="1">The sequence shown here is derived from an EMBL/GenBank/DDBJ whole genome shotgun (WGS) entry which is preliminary data.</text>
</comment>
<name>A0ABX1G7H6_9MICC</name>
<gene>
    <name evidence="1" type="ORF">HED64_16105</name>
</gene>
<sequence length="51" mass="5643">MSKEFHARVTRASYEPARRPGMTEVVVQIPGEVDLSYGDNVVVVIPEGEVK</sequence>
<dbReference type="RefSeq" id="WP_168153011.1">
    <property type="nucleotide sequence ID" value="NZ_JAAWVT010000009.1"/>
</dbReference>
<accession>A0ABX1G7H6</accession>
<protein>
    <recommendedName>
        <fullName evidence="3">DUF1905 domain-containing protein</fullName>
    </recommendedName>
</protein>
<evidence type="ECO:0000313" key="1">
    <source>
        <dbReference type="EMBL" id="NKG22222.1"/>
    </source>
</evidence>
<dbReference type="Proteomes" id="UP000746595">
    <property type="component" value="Unassembled WGS sequence"/>
</dbReference>
<reference evidence="1 2" key="1">
    <citation type="submission" date="2020-04" db="EMBL/GenBank/DDBJ databases">
        <title>Paeniglutamicibacter sp. ANT13_2, a novel actinomycete isolated from sediment in Antarctica.</title>
        <authorList>
            <person name="Sakdapetsiri C."/>
            <person name="Pinyakong O."/>
        </authorList>
    </citation>
    <scope>NUCLEOTIDE SEQUENCE [LARGE SCALE GENOMIC DNA]</scope>
    <source>
        <strain evidence="1 2">ANT13_2</strain>
    </source>
</reference>